<gene>
    <name evidence="3" type="ORF">HLB09_01895</name>
</gene>
<keyword evidence="3" id="KW-0808">Transferase</keyword>
<feature type="domain" description="Aminoglycoside phosphotransferase" evidence="2">
    <location>
        <begin position="125"/>
        <end position="175"/>
    </location>
</feature>
<sequence>MTTTPDPTPEPKPDTEEALAGGFSGPVVRVGETVRRPTGPWTPTVHALLDHLQATGFTRAPRPLGLDDHDREVLTYLPGEVPLYPLPDWCWDDDVLAQVGRALREVHDATTGLQLPEGTWKVATHQPAEVICHNDVGPYNTVFDDDHQLTGLIDWDFASPGPRAWDLAYAAYRFVPLVADTNPDTPAVPVAEQARRLALLCQAYGPDLLTPAEVLDRAQERLAEGISRIVALRRHDPAEQEPYRLGHHLIYAHDLEHIWDHRDALASAEP</sequence>
<evidence type="ECO:0000256" key="1">
    <source>
        <dbReference type="SAM" id="MobiDB-lite"/>
    </source>
</evidence>
<dbReference type="PANTHER" id="PTHR21310">
    <property type="entry name" value="AMINOGLYCOSIDE PHOSPHOTRANSFERASE-RELATED-RELATED"/>
    <property type="match status" value="1"/>
</dbReference>
<dbReference type="Gene3D" id="3.90.1200.10">
    <property type="match status" value="1"/>
</dbReference>
<evidence type="ECO:0000259" key="2">
    <source>
        <dbReference type="Pfam" id="PF01636"/>
    </source>
</evidence>
<feature type="region of interest" description="Disordered" evidence="1">
    <location>
        <begin position="1"/>
        <end position="22"/>
    </location>
</feature>
<dbReference type="Proteomes" id="UP000555552">
    <property type="component" value="Unassembled WGS sequence"/>
</dbReference>
<comment type="caution">
    <text evidence="3">The sequence shown here is derived from an EMBL/GenBank/DDBJ whole genome shotgun (WGS) entry which is preliminary data.</text>
</comment>
<dbReference type="RefSeq" id="WP_171201714.1">
    <property type="nucleotide sequence ID" value="NZ_BAAANP010000015.1"/>
</dbReference>
<dbReference type="Pfam" id="PF01636">
    <property type="entry name" value="APH"/>
    <property type="match status" value="1"/>
</dbReference>
<accession>A0A849BKI1</accession>
<dbReference type="InterPro" id="IPR002575">
    <property type="entry name" value="Aminoglycoside_PTrfase"/>
</dbReference>
<dbReference type="SUPFAM" id="SSF56112">
    <property type="entry name" value="Protein kinase-like (PK-like)"/>
    <property type="match status" value="1"/>
</dbReference>
<dbReference type="InterPro" id="IPR011009">
    <property type="entry name" value="Kinase-like_dom_sf"/>
</dbReference>
<protein>
    <submittedName>
        <fullName evidence="3">Phosphotransferase</fullName>
    </submittedName>
</protein>
<proteinExistence type="predicted"/>
<evidence type="ECO:0000313" key="3">
    <source>
        <dbReference type="EMBL" id="NNH21855.1"/>
    </source>
</evidence>
<reference evidence="3 4" key="1">
    <citation type="submission" date="2020-05" db="EMBL/GenBank/DDBJ databases">
        <title>MicrobeNet Type strains.</title>
        <authorList>
            <person name="Nicholson A.C."/>
        </authorList>
    </citation>
    <scope>NUCLEOTIDE SEQUENCE [LARGE SCALE GENOMIC DNA]</scope>
    <source>
        <strain evidence="3 4">JCM 14547</strain>
    </source>
</reference>
<evidence type="ECO:0000313" key="4">
    <source>
        <dbReference type="Proteomes" id="UP000555552"/>
    </source>
</evidence>
<dbReference type="EMBL" id="JABEMA010000010">
    <property type="protein sequence ID" value="NNH21855.1"/>
    <property type="molecule type" value="Genomic_DNA"/>
</dbReference>
<dbReference type="GO" id="GO:0016740">
    <property type="term" value="F:transferase activity"/>
    <property type="evidence" value="ECO:0007669"/>
    <property type="project" value="UniProtKB-KW"/>
</dbReference>
<dbReference type="AlphaFoldDB" id="A0A849BKI1"/>
<dbReference type="InterPro" id="IPR051678">
    <property type="entry name" value="AGP_Transferase"/>
</dbReference>
<organism evidence="3 4">
    <name type="scientific">Pseudokineococcus marinus</name>
    <dbReference type="NCBI Taxonomy" id="351215"/>
    <lineage>
        <taxon>Bacteria</taxon>
        <taxon>Bacillati</taxon>
        <taxon>Actinomycetota</taxon>
        <taxon>Actinomycetes</taxon>
        <taxon>Kineosporiales</taxon>
        <taxon>Kineosporiaceae</taxon>
        <taxon>Pseudokineococcus</taxon>
    </lineage>
</organism>
<name>A0A849BKI1_9ACTN</name>
<keyword evidence="4" id="KW-1185">Reference proteome</keyword>